<evidence type="ECO:0000313" key="4">
    <source>
        <dbReference type="EMBL" id="PPH70997.1"/>
    </source>
</evidence>
<feature type="compositionally biased region" description="Low complexity" evidence="1">
    <location>
        <begin position="263"/>
        <end position="283"/>
    </location>
</feature>
<organism evidence="3 5">
    <name type="scientific">Rathayibacter rathayi</name>
    <name type="common">Corynebacterium rathayi</name>
    <dbReference type="NCBI Taxonomy" id="33887"/>
    <lineage>
        <taxon>Bacteria</taxon>
        <taxon>Bacillati</taxon>
        <taxon>Actinomycetota</taxon>
        <taxon>Actinomycetes</taxon>
        <taxon>Micrococcales</taxon>
        <taxon>Microbacteriaceae</taxon>
        <taxon>Rathayibacter</taxon>
    </lineage>
</organism>
<evidence type="ECO:0000313" key="6">
    <source>
        <dbReference type="Proteomes" id="UP000239698"/>
    </source>
</evidence>
<dbReference type="SUPFAM" id="SSF53448">
    <property type="entry name" value="Nucleotide-diphospho-sugar transferases"/>
    <property type="match status" value="1"/>
</dbReference>
<evidence type="ECO:0000256" key="1">
    <source>
        <dbReference type="SAM" id="MobiDB-lite"/>
    </source>
</evidence>
<dbReference type="Proteomes" id="UP000239698">
    <property type="component" value="Unassembled WGS sequence"/>
</dbReference>
<feature type="domain" description="Glycosyltransferase 2-like" evidence="2">
    <location>
        <begin position="30"/>
        <end position="184"/>
    </location>
</feature>
<name>A0ABD6WB87_RATRA</name>
<dbReference type="InterPro" id="IPR029044">
    <property type="entry name" value="Nucleotide-diphossugar_trans"/>
</dbReference>
<dbReference type="PANTHER" id="PTHR43630">
    <property type="entry name" value="POLY-BETA-1,6-N-ACETYL-D-GLUCOSAMINE SYNTHASE"/>
    <property type="match status" value="1"/>
</dbReference>
<accession>A0ABD6WB87</accession>
<dbReference type="EMBL" id="PSVT01000068">
    <property type="protein sequence ID" value="PPH70997.1"/>
    <property type="molecule type" value="Genomic_DNA"/>
</dbReference>
<dbReference type="InterPro" id="IPR001173">
    <property type="entry name" value="Glyco_trans_2-like"/>
</dbReference>
<evidence type="ECO:0000259" key="2">
    <source>
        <dbReference type="Pfam" id="PF00535"/>
    </source>
</evidence>
<evidence type="ECO:0000313" key="3">
    <source>
        <dbReference type="EMBL" id="PPF15605.1"/>
    </source>
</evidence>
<feature type="region of interest" description="Disordered" evidence="1">
    <location>
        <begin position="252"/>
        <end position="283"/>
    </location>
</feature>
<dbReference type="AlphaFoldDB" id="A0ABD6WB87"/>
<dbReference type="EMBL" id="PSUL01000004">
    <property type="protein sequence ID" value="PPF15605.1"/>
    <property type="molecule type" value="Genomic_DNA"/>
</dbReference>
<protein>
    <recommendedName>
        <fullName evidence="2">Glycosyltransferase 2-like domain-containing protein</fullName>
    </recommendedName>
</protein>
<dbReference type="Pfam" id="PF00535">
    <property type="entry name" value="Glycos_transf_2"/>
    <property type="match status" value="1"/>
</dbReference>
<feature type="region of interest" description="Disordered" evidence="1">
    <location>
        <begin position="1"/>
        <end position="24"/>
    </location>
</feature>
<gene>
    <name evidence="3" type="ORF">C5C04_03460</name>
    <name evidence="4" type="ORF">C5C40_15685</name>
</gene>
<evidence type="ECO:0000313" key="5">
    <source>
        <dbReference type="Proteomes" id="UP000237881"/>
    </source>
</evidence>
<dbReference type="Proteomes" id="UP000237881">
    <property type="component" value="Unassembled WGS sequence"/>
</dbReference>
<comment type="caution">
    <text evidence="3">The sequence shown here is derived from an EMBL/GenBank/DDBJ whole genome shotgun (WGS) entry which is preliminary data.</text>
</comment>
<dbReference type="Gene3D" id="3.90.550.10">
    <property type="entry name" value="Spore Coat Polysaccharide Biosynthesis Protein SpsA, Chain A"/>
    <property type="match status" value="1"/>
</dbReference>
<reference evidence="5 6" key="1">
    <citation type="submission" date="2018-02" db="EMBL/GenBank/DDBJ databases">
        <title>Bacteriophage NCPPB3778 and a type I-E CRISPR drive the evolution of the US Biological Select Agent, Rathayibacter toxicus.</title>
        <authorList>
            <person name="Davis E.W.II."/>
            <person name="Tabima J.F."/>
            <person name="Weisberg A.J."/>
            <person name="Lopes L.D."/>
            <person name="Wiseman M.S."/>
            <person name="Wiseman M.S."/>
            <person name="Pupko T."/>
            <person name="Belcher M.S."/>
            <person name="Sechler A.J."/>
            <person name="Tancos M.A."/>
            <person name="Schroeder B.K."/>
            <person name="Murray T.D."/>
            <person name="Luster D.G."/>
            <person name="Schneider W.L."/>
            <person name="Rogers E."/>
            <person name="Andreote F.D."/>
            <person name="Grunwald N.J."/>
            <person name="Putnam M.L."/>
            <person name="Chang J.H."/>
        </authorList>
    </citation>
    <scope>NUCLEOTIDE SEQUENCE [LARGE SCALE GENOMIC DNA]</scope>
    <source>
        <strain evidence="4 6">AY1D6</strain>
        <strain evidence="3 5">AY1I9</strain>
    </source>
</reference>
<proteinExistence type="predicted"/>
<sequence length="283" mass="30761">MPEHLDSTQGRLEGTSGALSPRADRRPTVSVVIPAFDEEAIIARCLEALAGQSDPADEIIVVDNGSRDATLAVVARFGRVRVVHEPRRGVGNARSSGFDAARGDIIARIDADSLVRADWVESIRTIFATEDVDGIGGGAAIAELSPGDRFWFSCWYRGFRAWHQRSIGVRPMLYGFNSAFRRDAWLTARPLVGADDEGISEDVDVTIALLRTGHSLRYAPTAMVKARLFRSIDRDKLSRYYRTDTLTLVRHGYGNPARRRKGAATPAAAAPASATSAADPSPR</sequence>
<dbReference type="RefSeq" id="WP_104260064.1">
    <property type="nucleotide sequence ID" value="NZ_PSUJ01000003.1"/>
</dbReference>
<dbReference type="PANTHER" id="PTHR43630:SF2">
    <property type="entry name" value="GLYCOSYLTRANSFERASE"/>
    <property type="match status" value="1"/>
</dbReference>
<keyword evidence="6" id="KW-1185">Reference proteome</keyword>